<protein>
    <recommendedName>
        <fullName evidence="5 10">Uroporphyrinogen decarboxylase</fullName>
        <shortName evidence="10">UPD</shortName>
        <shortName evidence="10">URO-D</shortName>
        <ecNumber evidence="5 10">4.1.1.37</ecNumber>
    </recommendedName>
</protein>
<evidence type="ECO:0000256" key="5">
    <source>
        <dbReference type="ARBA" id="ARBA00012288"/>
    </source>
</evidence>
<comment type="subcellular location">
    <subcellularLocation>
        <location evidence="1">Cytoplasm</location>
        <location evidence="1">Cytosol</location>
    </subcellularLocation>
</comment>
<gene>
    <name evidence="10" type="primary">hemE</name>
    <name evidence="15" type="ORF">GbCGDNIH9_0002</name>
</gene>
<comment type="caution">
    <text evidence="10">Lacks conserved residue(s) required for the propagation of feature annotation.</text>
</comment>
<accession>A0AAC9K5T2</accession>
<dbReference type="Pfam" id="PF01208">
    <property type="entry name" value="URO-D"/>
    <property type="match status" value="1"/>
</dbReference>
<proteinExistence type="inferred from homology"/>
<name>A0AAC9K5T2_9PROT</name>
<dbReference type="AlphaFoldDB" id="A0AAC9K5T2"/>
<evidence type="ECO:0000259" key="13">
    <source>
        <dbReference type="PROSITE" id="PS00906"/>
    </source>
</evidence>
<feature type="binding site" evidence="10">
    <location>
        <position position="322"/>
    </location>
    <ligand>
        <name>substrate</name>
    </ligand>
</feature>
<evidence type="ECO:0000256" key="4">
    <source>
        <dbReference type="ARBA" id="ARBA00011738"/>
    </source>
</evidence>
<evidence type="ECO:0000256" key="6">
    <source>
        <dbReference type="ARBA" id="ARBA00022490"/>
    </source>
</evidence>
<comment type="catalytic activity">
    <reaction evidence="10 11">
        <text>uroporphyrinogen III + 4 H(+) = coproporphyrinogen III + 4 CO2</text>
        <dbReference type="Rhea" id="RHEA:19865"/>
        <dbReference type="ChEBI" id="CHEBI:15378"/>
        <dbReference type="ChEBI" id="CHEBI:16526"/>
        <dbReference type="ChEBI" id="CHEBI:57308"/>
        <dbReference type="ChEBI" id="CHEBI:57309"/>
        <dbReference type="EC" id="4.1.1.37"/>
    </reaction>
</comment>
<evidence type="ECO:0000256" key="8">
    <source>
        <dbReference type="ARBA" id="ARBA00023239"/>
    </source>
</evidence>
<keyword evidence="6 10" id="KW-0963">Cytoplasm</keyword>
<dbReference type="Proteomes" id="UP000182373">
    <property type="component" value="Chromosome"/>
</dbReference>
<evidence type="ECO:0000256" key="10">
    <source>
        <dbReference type="HAMAP-Rule" id="MF_00218"/>
    </source>
</evidence>
<dbReference type="PROSITE" id="PS00906">
    <property type="entry name" value="UROD_1"/>
    <property type="match status" value="1"/>
</dbReference>
<feature type="site" description="Transition state stabilizer" evidence="10">
    <location>
        <position position="73"/>
    </location>
</feature>
<feature type="binding site" evidence="10">
    <location>
        <position position="206"/>
    </location>
    <ligand>
        <name>substrate</name>
    </ligand>
</feature>
<comment type="pathway">
    <text evidence="2 10 11">Porphyrin-containing compound metabolism; protoporphyrin-IX biosynthesis; coproporphyrinogen-III from 5-aminolevulinate: step 4/4.</text>
</comment>
<dbReference type="InterPro" id="IPR038071">
    <property type="entry name" value="UROD/MetE-like_sf"/>
</dbReference>
<evidence type="ECO:0000256" key="9">
    <source>
        <dbReference type="ARBA" id="ARBA00023244"/>
    </source>
</evidence>
<keyword evidence="8 10" id="KW-0456">Lyase</keyword>
<feature type="domain" description="Uroporphyrinogen decarboxylase (URO-D)" evidence="14">
    <location>
        <begin position="139"/>
        <end position="155"/>
    </location>
</feature>
<comment type="subunit">
    <text evidence="4 10">Homodimer.</text>
</comment>
<evidence type="ECO:0000313" key="15">
    <source>
        <dbReference type="EMBL" id="APH53221.1"/>
    </source>
</evidence>
<dbReference type="FunFam" id="3.20.20.210:FF:000008">
    <property type="entry name" value="Uroporphyrinogen decarboxylase"/>
    <property type="match status" value="1"/>
</dbReference>
<feature type="domain" description="Uroporphyrinogen decarboxylase (URO-D)" evidence="13">
    <location>
        <begin position="18"/>
        <end position="27"/>
    </location>
</feature>
<evidence type="ECO:0000256" key="3">
    <source>
        <dbReference type="ARBA" id="ARBA00009935"/>
    </source>
</evidence>
<dbReference type="GO" id="GO:0005829">
    <property type="term" value="C:cytosol"/>
    <property type="evidence" value="ECO:0007669"/>
    <property type="project" value="UniProtKB-SubCell"/>
</dbReference>
<dbReference type="HAMAP" id="MF_00218">
    <property type="entry name" value="URO_D"/>
    <property type="match status" value="1"/>
</dbReference>
<keyword evidence="9 10" id="KW-0627">Porphyrin biosynthesis</keyword>
<dbReference type="GO" id="GO:0019353">
    <property type="term" value="P:protoporphyrinogen IX biosynthetic process from glutamate"/>
    <property type="evidence" value="ECO:0007669"/>
    <property type="project" value="TreeGrafter"/>
</dbReference>
<dbReference type="SUPFAM" id="SSF51726">
    <property type="entry name" value="UROD/MetE-like"/>
    <property type="match status" value="1"/>
</dbReference>
<dbReference type="PANTHER" id="PTHR21091:SF169">
    <property type="entry name" value="UROPORPHYRINOGEN DECARBOXYLASE"/>
    <property type="match status" value="1"/>
</dbReference>
<reference evidence="16" key="1">
    <citation type="submission" date="2016-11" db="EMBL/GenBank/DDBJ databases">
        <title>Comparative genomic and phenotypic analysis of Granulibacter bethesdensis clinical isolates from patients with chronic granulomatous disease.</title>
        <authorList>
            <person name="Zarember K.A."/>
            <person name="Porcella S.F."/>
            <person name="Chu J."/>
            <person name="Ding L."/>
            <person name="Dahlstrom E."/>
            <person name="Barbian K."/>
            <person name="Martens C."/>
            <person name="Sykora L."/>
            <person name="Kramer S."/>
            <person name="Pettinato A.M."/>
            <person name="Hong H."/>
            <person name="Wald G."/>
            <person name="Berg L.J."/>
            <person name="Rogge L.S."/>
            <person name="Greenberg D.E."/>
            <person name="Falcone E.L."/>
            <person name="Neves J.F."/>
            <person name="Simoes M.J."/>
            <person name="Casal M."/>
            <person name="Rodriguez-Lopez F.C."/>
            <person name="Zelazny A."/>
            <person name="Gallin J.I."/>
            <person name="Holland S.M."/>
        </authorList>
    </citation>
    <scope>NUCLEOTIDE SEQUENCE [LARGE SCALE GENOMIC DNA]</scope>
    <source>
        <strain evidence="16">NIH9.1</strain>
    </source>
</reference>
<dbReference type="Gene3D" id="3.20.20.210">
    <property type="match status" value="1"/>
</dbReference>
<comment type="function">
    <text evidence="10">Catalyzes the decarboxylation of four acetate groups of uroporphyrinogen-III to yield coproporphyrinogen-III.</text>
</comment>
<comment type="similarity">
    <text evidence="3 10 12">Belongs to the uroporphyrinogen decarboxylase family.</text>
</comment>
<dbReference type="EMBL" id="CP018191">
    <property type="protein sequence ID" value="APH53221.1"/>
    <property type="molecule type" value="Genomic_DNA"/>
</dbReference>
<dbReference type="RefSeq" id="WP_072571620.1">
    <property type="nucleotide sequence ID" value="NZ_CP018191.1"/>
</dbReference>
<evidence type="ECO:0000256" key="7">
    <source>
        <dbReference type="ARBA" id="ARBA00022793"/>
    </source>
</evidence>
<dbReference type="InterPro" id="IPR006361">
    <property type="entry name" value="Uroporphyrinogen_deCO2ase_HemE"/>
</dbReference>
<dbReference type="EC" id="4.1.1.37" evidence="5 10"/>
<evidence type="ECO:0000313" key="16">
    <source>
        <dbReference type="Proteomes" id="UP000182373"/>
    </source>
</evidence>
<evidence type="ECO:0000256" key="11">
    <source>
        <dbReference type="RuleBase" id="RU000554"/>
    </source>
</evidence>
<dbReference type="InterPro" id="IPR000257">
    <property type="entry name" value="Uroporphyrinogen_deCOase"/>
</dbReference>
<evidence type="ECO:0000256" key="2">
    <source>
        <dbReference type="ARBA" id="ARBA00004804"/>
    </source>
</evidence>
<feature type="binding site" evidence="10">
    <location>
        <position position="151"/>
    </location>
    <ligand>
        <name>substrate</name>
    </ligand>
</feature>
<sequence>MNKPILRVLHGEALPVPPVWLMRQAGRYLPEYREVRAKAGSFLGLATHPEWAAEVTLQPIRRFGMDAAILFSDILMLPWALGYGLHFAEGEGPVLPKLEEADIDRLDFSQLIPRIAPIVETVTRVREQLQHHHPETTLIGFAGAPFTVSCYMVDGGGAKEFPRTRHFAYTNPEAFDRLIARLTEATITYLSAQVEAGAEVLMLFDSWAGLLSPLSFARWVTTPACQITAALKARHPSVPVIGFPRLAGTLLQNYASETGVNAVGMDTSVDPIMARKMVPSETALQGNLDPLALLAGGEAMAREVSSIRQAMAGHPHIFNLGHGIVPQTPPEHVAELLKLIRKI</sequence>
<feature type="binding site" evidence="10">
    <location>
        <position position="73"/>
    </location>
    <ligand>
        <name>substrate</name>
    </ligand>
</feature>
<organism evidence="15 16">
    <name type="scientific">Granulibacter bethesdensis</name>
    <dbReference type="NCBI Taxonomy" id="364410"/>
    <lineage>
        <taxon>Bacteria</taxon>
        <taxon>Pseudomonadati</taxon>
        <taxon>Pseudomonadota</taxon>
        <taxon>Alphaproteobacteria</taxon>
        <taxon>Acetobacterales</taxon>
        <taxon>Acetobacteraceae</taxon>
        <taxon>Granulibacter</taxon>
    </lineage>
</organism>
<evidence type="ECO:0000256" key="1">
    <source>
        <dbReference type="ARBA" id="ARBA00004514"/>
    </source>
</evidence>
<evidence type="ECO:0000256" key="12">
    <source>
        <dbReference type="RuleBase" id="RU004169"/>
    </source>
</evidence>
<feature type="binding site" evidence="10">
    <location>
        <begin position="23"/>
        <end position="27"/>
    </location>
    <ligand>
        <name>substrate</name>
    </ligand>
</feature>
<dbReference type="PROSITE" id="PS00907">
    <property type="entry name" value="UROD_2"/>
    <property type="match status" value="1"/>
</dbReference>
<evidence type="ECO:0000259" key="14">
    <source>
        <dbReference type="PROSITE" id="PS00907"/>
    </source>
</evidence>
<dbReference type="CDD" id="cd00717">
    <property type="entry name" value="URO-D"/>
    <property type="match status" value="1"/>
</dbReference>
<dbReference type="NCBIfam" id="TIGR01464">
    <property type="entry name" value="hemE"/>
    <property type="match status" value="1"/>
</dbReference>
<dbReference type="GO" id="GO:0004853">
    <property type="term" value="F:uroporphyrinogen decarboxylase activity"/>
    <property type="evidence" value="ECO:0007669"/>
    <property type="project" value="UniProtKB-UniRule"/>
</dbReference>
<dbReference type="PANTHER" id="PTHR21091">
    <property type="entry name" value="METHYLTETRAHYDROFOLATE:HOMOCYSTEINE METHYLTRANSFERASE RELATED"/>
    <property type="match status" value="1"/>
</dbReference>
<keyword evidence="7 10" id="KW-0210">Decarboxylase</keyword>